<evidence type="ECO:0000259" key="3">
    <source>
        <dbReference type="Pfam" id="PF00685"/>
    </source>
</evidence>
<comment type="similarity">
    <text evidence="1">Belongs to the WSCD family.</text>
</comment>
<dbReference type="KEGG" id="ngd:NGA_2009000"/>
<organism evidence="4">
    <name type="scientific">Nannochloropsis gaditana (strain CCMP526)</name>
    <name type="common">Green microalga</name>
    <name type="synonym">Microchloropsis gaditana</name>
    <dbReference type="NCBI Taxonomy" id="1093141"/>
    <lineage>
        <taxon>Eukaryota</taxon>
        <taxon>Sar</taxon>
        <taxon>Stramenopiles</taxon>
        <taxon>Ochrophyta</taxon>
        <taxon>Eustigmatophyceae</taxon>
        <taxon>Eustigmatales</taxon>
        <taxon>Monodopsidaceae</taxon>
        <taxon>Nannochloropsis</taxon>
    </lineage>
</organism>
<dbReference type="Gene3D" id="3.40.50.300">
    <property type="entry name" value="P-loop containing nucleotide triphosphate hydrolases"/>
    <property type="match status" value="1"/>
</dbReference>
<feature type="domain" description="Sulfotransferase" evidence="3">
    <location>
        <begin position="106"/>
        <end position="275"/>
    </location>
</feature>
<dbReference type="SUPFAM" id="SSF52540">
    <property type="entry name" value="P-loop containing nucleoside triphosphate hydrolases"/>
    <property type="match status" value="1"/>
</dbReference>
<feature type="region of interest" description="Disordered" evidence="2">
    <location>
        <begin position="314"/>
        <end position="354"/>
    </location>
</feature>
<reference evidence="4" key="1">
    <citation type="journal article" date="2012" name="Bioengineered">
        <title>Additional insights into the genome of the oleaginous model alga Nannochloropsis gaditana.</title>
        <authorList>
            <person name="Jinkerson R.E."/>
            <person name="Radakovits R."/>
            <person name="Posewitz M.C."/>
        </authorList>
    </citation>
    <scope>NUCLEOTIDE SEQUENCE</scope>
    <source>
        <strain evidence="4">CCMP526</strain>
    </source>
</reference>
<dbReference type="InterPro" id="IPR027417">
    <property type="entry name" value="P-loop_NTPase"/>
</dbReference>
<dbReference type="OrthoDB" id="5985073at2759"/>
<reference evidence="4" key="2">
    <citation type="journal article" date="2012" name="Nat. Commun.">
        <title>Draft genome sequence and genetic transformation of the oleaginous alga Nannochloropis gaditana.</title>
        <authorList>
            <person name="Radakovits R."/>
            <person name="Jinkerson R.E."/>
            <person name="Fuerstenberg S.I."/>
            <person name="Tae H."/>
            <person name="Settlage R.E."/>
            <person name="Boore J.L."/>
            <person name="Posewitz M.C."/>
        </authorList>
    </citation>
    <scope>NUCLEOTIDE SEQUENCE</scope>
    <source>
        <strain evidence="4">CCMP526</strain>
    </source>
</reference>
<evidence type="ECO:0000256" key="1">
    <source>
        <dbReference type="ARBA" id="ARBA00010236"/>
    </source>
</evidence>
<dbReference type="PANTHER" id="PTHR45964:SF5">
    <property type="entry name" value="WSCD FAMILY MEMBER CG9164"/>
    <property type="match status" value="1"/>
</dbReference>
<evidence type="ECO:0000313" key="4">
    <source>
        <dbReference type="EMBL" id="AFJ69291.1"/>
    </source>
</evidence>
<dbReference type="AlphaFoldDB" id="I2CQV8"/>
<gene>
    <name evidence="4" type="ORF">NGATSA_2009000</name>
</gene>
<accession>I2CQV8</accession>
<dbReference type="PANTHER" id="PTHR45964">
    <property type="entry name" value="WSCD FAMILY MEMBER CG9164"/>
    <property type="match status" value="1"/>
</dbReference>
<sequence length="397" mass="43768">MGLHLTLHDCNLDLLATMVGFLNEQDRKCFAIAHSYHFLVLHTIVHCGTVSTSLSVNTPAVCVPCNASILSDDHGFNGEKAPSAGLEGLSRPRFLFPGERGGETVALLSYPRSGNSMLRTLLEEATGIVTGSDTRPDRVLSRSLLKRGLRGEGVVDERAWIVKSHWPERHGYRRFPAQRIILLVRNPFDAIYSYFNMGLTNTHEERLASDVFESLAPLWEDMARNEARVWAKFNAYWLTQKLPVLVVRYEDLLLHTEEMLVRLVSFLESTPREAIRASRSHMARIAKSAAAIRSPPIIPPISFSELVLDGPRGEDQGAIDSSVTSPVTPAGTHPEVPPPPSSRSPPRSHACPDKGNIGKSLRFFSPALVEDVARLAGGGLRAFGYDPVSQGFPHRVL</sequence>
<name>I2CQV8_NANGC</name>
<protein>
    <recommendedName>
        <fullName evidence="3">Sulfotransferase domain-containing protein</fullName>
    </recommendedName>
</protein>
<dbReference type="Pfam" id="PF00685">
    <property type="entry name" value="Sulfotransfer_1"/>
    <property type="match status" value="1"/>
</dbReference>
<dbReference type="InterPro" id="IPR000863">
    <property type="entry name" value="Sulfotransferase_dom"/>
</dbReference>
<proteinExistence type="evidence at transcript level"/>
<dbReference type="EMBL" id="JU980228">
    <property type="protein sequence ID" value="AFJ69291.1"/>
    <property type="molecule type" value="mRNA"/>
</dbReference>
<dbReference type="GO" id="GO:0008146">
    <property type="term" value="F:sulfotransferase activity"/>
    <property type="evidence" value="ECO:0007669"/>
    <property type="project" value="InterPro"/>
</dbReference>
<dbReference type="InterPro" id="IPR051589">
    <property type="entry name" value="Sialate-O-sulfotransferase"/>
</dbReference>
<evidence type="ECO:0000256" key="2">
    <source>
        <dbReference type="SAM" id="MobiDB-lite"/>
    </source>
</evidence>
<feature type="non-terminal residue" evidence="4">
    <location>
        <position position="397"/>
    </location>
</feature>
<dbReference type="RefSeq" id="XP_005856281.1">
    <property type="nucleotide sequence ID" value="XM_005856219.1"/>
</dbReference>